<evidence type="ECO:0000256" key="3">
    <source>
        <dbReference type="ARBA" id="ARBA00022448"/>
    </source>
</evidence>
<dbReference type="OrthoDB" id="501320at2"/>
<dbReference type="PANTHER" id="PTHR43553">
    <property type="entry name" value="HEAVY METAL TRANSPORTER"/>
    <property type="match status" value="1"/>
</dbReference>
<dbReference type="GO" id="GO:0016887">
    <property type="term" value="F:ATP hydrolysis activity"/>
    <property type="evidence" value="ECO:0007669"/>
    <property type="project" value="InterPro"/>
</dbReference>
<keyword evidence="6" id="KW-0067">ATP-binding</keyword>
<evidence type="ECO:0000313" key="11">
    <source>
        <dbReference type="Proteomes" id="UP000037392"/>
    </source>
</evidence>
<dbReference type="Pfam" id="PF00005">
    <property type="entry name" value="ABC_tran"/>
    <property type="match status" value="1"/>
</dbReference>
<dbReference type="PROSITE" id="PS50893">
    <property type="entry name" value="ABC_TRANSPORTER_2"/>
    <property type="match status" value="1"/>
</dbReference>
<evidence type="ECO:0000259" key="9">
    <source>
        <dbReference type="PROSITE" id="PS50893"/>
    </source>
</evidence>
<dbReference type="FunFam" id="3.40.50.300:FF:000224">
    <property type="entry name" value="Energy-coupling factor transporter ATP-binding protein EcfA"/>
    <property type="match status" value="1"/>
</dbReference>
<keyword evidence="4" id="KW-1003">Cell membrane</keyword>
<dbReference type="InterPro" id="IPR027417">
    <property type="entry name" value="P-loop_NTPase"/>
</dbReference>
<dbReference type="InterPro" id="IPR015856">
    <property type="entry name" value="ABC_transpr_CbiO/EcfA_su"/>
</dbReference>
<evidence type="ECO:0000256" key="5">
    <source>
        <dbReference type="ARBA" id="ARBA00022741"/>
    </source>
</evidence>
<dbReference type="AlphaFoldDB" id="A0A0J9CEQ3"/>
<evidence type="ECO:0000313" key="10">
    <source>
        <dbReference type="EMBL" id="KMW23748.1"/>
    </source>
</evidence>
<dbReference type="InterPro" id="IPR050095">
    <property type="entry name" value="ECF_ABC_transporter_ATP-bd"/>
</dbReference>
<organism evidence="10 11">
    <name type="scientific">[Clostridium] citroniae WAL-19142</name>
    <dbReference type="NCBI Taxonomy" id="742734"/>
    <lineage>
        <taxon>Bacteria</taxon>
        <taxon>Bacillati</taxon>
        <taxon>Bacillota</taxon>
        <taxon>Clostridia</taxon>
        <taxon>Lachnospirales</taxon>
        <taxon>Lachnospiraceae</taxon>
        <taxon>Enterocloster</taxon>
    </lineage>
</organism>
<dbReference type="GO" id="GO:0043190">
    <property type="term" value="C:ATP-binding cassette (ABC) transporter complex"/>
    <property type="evidence" value="ECO:0007669"/>
    <property type="project" value="TreeGrafter"/>
</dbReference>
<dbReference type="GO" id="GO:0042626">
    <property type="term" value="F:ATPase-coupled transmembrane transporter activity"/>
    <property type="evidence" value="ECO:0007669"/>
    <property type="project" value="TreeGrafter"/>
</dbReference>
<keyword evidence="8" id="KW-0472">Membrane</keyword>
<dbReference type="Gene3D" id="3.40.50.300">
    <property type="entry name" value="P-loop containing nucleotide triphosphate hydrolases"/>
    <property type="match status" value="1"/>
</dbReference>
<dbReference type="PROSITE" id="PS00211">
    <property type="entry name" value="ABC_TRANSPORTER_1"/>
    <property type="match status" value="1"/>
</dbReference>
<sequence length="282" mass="31639">MAKISVEHLKYMYPMTDKLVLNDISFQVEAGEIVGIVGTNGAGKSTLCQALVGLVPNFYKGRYGGHVFIDGMEVTKAESSDLVSKIGIVFQSPFTQVTGSKLTVFEEIAFGPENIGLPREEILKRVEYAMELLDIANYRNRNPFQLSGGQMQRMAIASIIAMRPKVIVFDEPTSQLDPQGSEEVFRAIQTLSKEGMTILIVEHKIEKLARYCDKIILMHDGIVVDYDVPAKVFSNSELEKYQMDYPVFTQICRELCVKKTDGLYPVTLEDTCQLVRGQRGYE</sequence>
<feature type="domain" description="ABC transporter" evidence="9">
    <location>
        <begin position="4"/>
        <end position="245"/>
    </location>
</feature>
<evidence type="ECO:0000256" key="8">
    <source>
        <dbReference type="ARBA" id="ARBA00023136"/>
    </source>
</evidence>
<dbReference type="SMART" id="SM00382">
    <property type="entry name" value="AAA"/>
    <property type="match status" value="1"/>
</dbReference>
<dbReference type="CDD" id="cd03225">
    <property type="entry name" value="ABC_cobalt_CbiO_domain1"/>
    <property type="match status" value="1"/>
</dbReference>
<comment type="caution">
    <text evidence="10">The sequence shown here is derived from an EMBL/GenBank/DDBJ whole genome shotgun (WGS) entry which is preliminary data.</text>
</comment>
<dbReference type="EMBL" id="ADLK01000005">
    <property type="protein sequence ID" value="KMW23748.1"/>
    <property type="molecule type" value="Genomic_DNA"/>
</dbReference>
<keyword evidence="3" id="KW-0813">Transport</keyword>
<accession>A0A0J9CEQ3</accession>
<evidence type="ECO:0000256" key="4">
    <source>
        <dbReference type="ARBA" id="ARBA00022475"/>
    </source>
</evidence>
<dbReference type="RefSeq" id="WP_048929338.1">
    <property type="nucleotide sequence ID" value="NZ_KQ235876.1"/>
</dbReference>
<reference evidence="10 11" key="1">
    <citation type="submission" date="2011-04" db="EMBL/GenBank/DDBJ databases">
        <title>The Genome Sequence of Clostridium citroniae WAL-19142.</title>
        <authorList>
            <consortium name="The Broad Institute Genome Sequencing Platform"/>
            <person name="Earl A."/>
            <person name="Ward D."/>
            <person name="Feldgarden M."/>
            <person name="Gevers D."/>
            <person name="Warren Y.A."/>
            <person name="Tyrrell K.L."/>
            <person name="Citron D.M."/>
            <person name="Goldstein E.J."/>
            <person name="Daigneault M."/>
            <person name="Allen-Vercoe E."/>
            <person name="Young S.K."/>
            <person name="Zeng Q."/>
            <person name="Gargeya S."/>
            <person name="Fitzgerald M."/>
            <person name="Haas B."/>
            <person name="Abouelleil A."/>
            <person name="Alvarado L."/>
            <person name="Arachchi H.M."/>
            <person name="Berlin A."/>
            <person name="Brown A."/>
            <person name="Chapman S.B."/>
            <person name="Chen Z."/>
            <person name="Dunbar C."/>
            <person name="Freedman E."/>
            <person name="Gearin G."/>
            <person name="Gellesch M."/>
            <person name="Goldberg J."/>
            <person name="Griggs A."/>
            <person name="Gujja S."/>
            <person name="Heilman E.R."/>
            <person name="Heiman D."/>
            <person name="Howarth C."/>
            <person name="Larson L."/>
            <person name="Lui A."/>
            <person name="MacDonald P.J."/>
            <person name="Mehta T."/>
            <person name="Montmayeur A."/>
            <person name="Murphy C."/>
            <person name="Neiman D."/>
            <person name="Pearson M."/>
            <person name="Priest M."/>
            <person name="Roberts A."/>
            <person name="Saif S."/>
            <person name="Shea T."/>
            <person name="Shenoy N."/>
            <person name="Sisk P."/>
            <person name="Stolte C."/>
            <person name="Sykes S."/>
            <person name="White J."/>
            <person name="Yandava C."/>
            <person name="Wortman J."/>
            <person name="Nusbaum C."/>
            <person name="Birren B."/>
        </authorList>
    </citation>
    <scope>NUCLEOTIDE SEQUENCE [LARGE SCALE GENOMIC DNA]</scope>
    <source>
        <strain evidence="10 11">WAL-19142</strain>
    </source>
</reference>
<gene>
    <name evidence="10" type="ORF">HMPREF9470_00964</name>
</gene>
<comment type="similarity">
    <text evidence="2">Belongs to the ABC transporter superfamily.</text>
</comment>
<dbReference type="InterPro" id="IPR017871">
    <property type="entry name" value="ABC_transporter-like_CS"/>
</dbReference>
<dbReference type="SUPFAM" id="SSF52540">
    <property type="entry name" value="P-loop containing nucleoside triphosphate hydrolases"/>
    <property type="match status" value="1"/>
</dbReference>
<evidence type="ECO:0000256" key="2">
    <source>
        <dbReference type="ARBA" id="ARBA00005417"/>
    </source>
</evidence>
<dbReference type="GeneID" id="93165740"/>
<protein>
    <recommendedName>
        <fullName evidence="9">ABC transporter domain-containing protein</fullName>
    </recommendedName>
</protein>
<evidence type="ECO:0000256" key="1">
    <source>
        <dbReference type="ARBA" id="ARBA00004202"/>
    </source>
</evidence>
<evidence type="ECO:0000256" key="6">
    <source>
        <dbReference type="ARBA" id="ARBA00022840"/>
    </source>
</evidence>
<dbReference type="InterPro" id="IPR003439">
    <property type="entry name" value="ABC_transporter-like_ATP-bd"/>
</dbReference>
<dbReference type="PATRIC" id="fig|742734.4.peg.1021"/>
<keyword evidence="7" id="KW-1278">Translocase</keyword>
<dbReference type="GO" id="GO:0005524">
    <property type="term" value="F:ATP binding"/>
    <property type="evidence" value="ECO:0007669"/>
    <property type="project" value="UniProtKB-KW"/>
</dbReference>
<comment type="subcellular location">
    <subcellularLocation>
        <location evidence="1">Cell membrane</location>
        <topology evidence="1">Peripheral membrane protein</topology>
    </subcellularLocation>
</comment>
<dbReference type="InterPro" id="IPR003593">
    <property type="entry name" value="AAA+_ATPase"/>
</dbReference>
<name>A0A0J9CEQ3_9FIRM</name>
<keyword evidence="5" id="KW-0547">Nucleotide-binding</keyword>
<proteinExistence type="inferred from homology"/>
<evidence type="ECO:0000256" key="7">
    <source>
        <dbReference type="ARBA" id="ARBA00022967"/>
    </source>
</evidence>
<dbReference type="Proteomes" id="UP000037392">
    <property type="component" value="Unassembled WGS sequence"/>
</dbReference>